<protein>
    <submittedName>
        <fullName evidence="3">Bifunctional oligoribonuclease and PAP phosphatase NrnA</fullName>
        <ecNumber evidence="3">3.1.-.-</ecNumber>
    </submittedName>
</protein>
<dbReference type="AlphaFoldDB" id="A0A644V2X4"/>
<dbReference type="SUPFAM" id="SSF64182">
    <property type="entry name" value="DHH phosphoesterases"/>
    <property type="match status" value="1"/>
</dbReference>
<keyword evidence="3" id="KW-0378">Hydrolase</keyword>
<dbReference type="GO" id="GO:0003676">
    <property type="term" value="F:nucleic acid binding"/>
    <property type="evidence" value="ECO:0007669"/>
    <property type="project" value="InterPro"/>
</dbReference>
<dbReference type="Pfam" id="PF02272">
    <property type="entry name" value="DHHA1"/>
    <property type="match status" value="1"/>
</dbReference>
<reference evidence="3" key="1">
    <citation type="submission" date="2019-08" db="EMBL/GenBank/DDBJ databases">
        <authorList>
            <person name="Kucharzyk K."/>
            <person name="Murdoch R.W."/>
            <person name="Higgins S."/>
            <person name="Loffler F."/>
        </authorList>
    </citation>
    <scope>NUCLEOTIDE SEQUENCE</scope>
</reference>
<dbReference type="PANTHER" id="PTHR47618:SF1">
    <property type="entry name" value="BIFUNCTIONAL OLIGORIBONUCLEASE AND PAP PHOSPHATASE NRNA"/>
    <property type="match status" value="1"/>
</dbReference>
<accession>A0A644V2X4</accession>
<proteinExistence type="predicted"/>
<dbReference type="Pfam" id="PF01368">
    <property type="entry name" value="DHH"/>
    <property type="match status" value="1"/>
</dbReference>
<gene>
    <name evidence="3" type="primary">nrnA_10</name>
    <name evidence="3" type="ORF">SDC9_31363</name>
</gene>
<dbReference type="Gene3D" id="3.90.1640.10">
    <property type="entry name" value="inorganic pyrophosphatase (n-terminal core)"/>
    <property type="match status" value="1"/>
</dbReference>
<dbReference type="EC" id="3.1.-.-" evidence="3"/>
<dbReference type="GO" id="GO:0016787">
    <property type="term" value="F:hydrolase activity"/>
    <property type="evidence" value="ECO:0007669"/>
    <property type="project" value="UniProtKB-KW"/>
</dbReference>
<name>A0A644V2X4_9ZZZZ</name>
<dbReference type="Gene3D" id="3.10.310.30">
    <property type="match status" value="1"/>
</dbReference>
<evidence type="ECO:0000259" key="1">
    <source>
        <dbReference type="Pfam" id="PF01368"/>
    </source>
</evidence>
<dbReference type="InterPro" id="IPR038763">
    <property type="entry name" value="DHH_sf"/>
</dbReference>
<evidence type="ECO:0000313" key="3">
    <source>
        <dbReference type="EMBL" id="MPL85395.1"/>
    </source>
</evidence>
<evidence type="ECO:0000259" key="2">
    <source>
        <dbReference type="Pfam" id="PF02272"/>
    </source>
</evidence>
<dbReference type="EMBL" id="VSSQ01000205">
    <property type="protein sequence ID" value="MPL85395.1"/>
    <property type="molecule type" value="Genomic_DNA"/>
</dbReference>
<organism evidence="3">
    <name type="scientific">bioreactor metagenome</name>
    <dbReference type="NCBI Taxonomy" id="1076179"/>
    <lineage>
        <taxon>unclassified sequences</taxon>
        <taxon>metagenomes</taxon>
        <taxon>ecological metagenomes</taxon>
    </lineage>
</organism>
<dbReference type="PANTHER" id="PTHR47618">
    <property type="entry name" value="BIFUNCTIONAL OLIGORIBONUCLEASE AND PAP PHOSPHATASE NRNA"/>
    <property type="match status" value="1"/>
</dbReference>
<dbReference type="InterPro" id="IPR051319">
    <property type="entry name" value="Oligoribo/pAp-PDE_c-di-AMP_PDE"/>
</dbReference>
<dbReference type="InterPro" id="IPR001667">
    <property type="entry name" value="DDH_dom"/>
</dbReference>
<feature type="domain" description="DHHA1" evidence="2">
    <location>
        <begin position="249"/>
        <end position="314"/>
    </location>
</feature>
<sequence>MSKRITLHEALDILKKANSLILVSHVSPDGDTLGSTLALAEGLKQTGKKVTIMVDDEIASTYSFMPGIGEYVHPKKGQSYEADLLVIVDSSSLDRIGIVEECVKAPILNIDHHVSNNEFADYIWLDASAAATGEMMFALLKEMQIEITLAMSICLYVAIATDCGFFKYSNTTAASMRAAAELLERGVEPNVISDFLEMKSRTNIELLCKILNTLTFDENGRIGIIEISNEDYNKEIDTDSFISYPRYVMGVEVAVMFKAVEPKKTRVSMRSRWIDVSKIALAFNGGGHKKAAGCTIEEELEEAKKQLLIKIKEEMRAIK</sequence>
<comment type="caution">
    <text evidence="3">The sequence shown here is derived from an EMBL/GenBank/DDBJ whole genome shotgun (WGS) entry which is preliminary data.</text>
</comment>
<feature type="domain" description="DDH" evidence="1">
    <location>
        <begin position="21"/>
        <end position="159"/>
    </location>
</feature>
<dbReference type="InterPro" id="IPR003156">
    <property type="entry name" value="DHHA1_dom"/>
</dbReference>